<gene>
    <name evidence="1" type="ORF">C9J47_15895</name>
</gene>
<accession>A0A2T3L7H0</accession>
<evidence type="ECO:0000313" key="1">
    <source>
        <dbReference type="EMBL" id="PSV46327.1"/>
    </source>
</evidence>
<name>A0A2T3L7H0_9GAMM</name>
<evidence type="ECO:0008006" key="3">
    <source>
        <dbReference type="Google" id="ProtNLM"/>
    </source>
</evidence>
<dbReference type="Proteomes" id="UP000241803">
    <property type="component" value="Unassembled WGS sequence"/>
</dbReference>
<organism evidence="1 2">
    <name type="scientific">Photobacterium indicum</name>
    <dbReference type="NCBI Taxonomy" id="81447"/>
    <lineage>
        <taxon>Bacteria</taxon>
        <taxon>Pseudomonadati</taxon>
        <taxon>Pseudomonadota</taxon>
        <taxon>Gammaproteobacteria</taxon>
        <taxon>Vibrionales</taxon>
        <taxon>Vibrionaceae</taxon>
        <taxon>Photobacterium</taxon>
    </lineage>
</organism>
<protein>
    <recommendedName>
        <fullName evidence="3">DNA mismatch repair protein</fullName>
    </recommendedName>
</protein>
<keyword evidence="2" id="KW-1185">Reference proteome</keyword>
<dbReference type="EMBL" id="PYOC01000005">
    <property type="protein sequence ID" value="PSV46327.1"/>
    <property type="molecule type" value="Genomic_DNA"/>
</dbReference>
<sequence>MRNLKMAWRIPTWTLVGIGLLLNVVSALMTNFYIDDSTRQINSQIQQQASNNKLITLIWQQVETVERKKEHVLELLANSEYMSKPLIPEIKNQIMKDLKYWLGEEVVSLSITELPNLMGKINNVQFEQREKINQLYLDNLELIDSYTSEMEYISQLRSLALFLQVIGLGLVLSRDLNRRDYDRKSHDEFTDK</sequence>
<reference evidence="1 2" key="1">
    <citation type="submission" date="2018-03" db="EMBL/GenBank/DDBJ databases">
        <title>Whole genome sequencing of Histamine producing bacteria.</title>
        <authorList>
            <person name="Butler K."/>
        </authorList>
    </citation>
    <scope>NUCLEOTIDE SEQUENCE [LARGE SCALE GENOMIC DNA]</scope>
    <source>
        <strain evidence="1 2">ATCC 19614</strain>
    </source>
</reference>
<dbReference type="AlphaFoldDB" id="A0A2T3L7H0"/>
<evidence type="ECO:0000313" key="2">
    <source>
        <dbReference type="Proteomes" id="UP000241803"/>
    </source>
</evidence>
<proteinExistence type="predicted"/>
<comment type="caution">
    <text evidence="1">The sequence shown here is derived from an EMBL/GenBank/DDBJ whole genome shotgun (WGS) entry which is preliminary data.</text>
</comment>